<sequence>MAKFLLLVVLSLVFVLGNARHIHPSSVGLTEEDVINDSEPIIKDIDGMPIEVIRNIKPNRFVPVNNVLFFTRYPPCEDGFERDLLGDCREVWN</sequence>
<name>A0A2H1WPH2_SPOFR</name>
<accession>A0A2H1WPH2</accession>
<dbReference type="EMBL" id="ODYU01010097">
    <property type="protein sequence ID" value="SOQ54963.1"/>
    <property type="molecule type" value="Genomic_DNA"/>
</dbReference>
<feature type="signal peptide" evidence="1">
    <location>
        <begin position="1"/>
        <end position="19"/>
    </location>
</feature>
<evidence type="ECO:0000313" key="2">
    <source>
        <dbReference type="EMBL" id="SOQ54963.1"/>
    </source>
</evidence>
<gene>
    <name evidence="2" type="ORF">SFRICE_038533</name>
</gene>
<feature type="chain" id="PRO_5013655414" evidence="1">
    <location>
        <begin position="20"/>
        <end position="93"/>
    </location>
</feature>
<evidence type="ECO:0000256" key="1">
    <source>
        <dbReference type="SAM" id="SignalP"/>
    </source>
</evidence>
<reference evidence="2" key="1">
    <citation type="submission" date="2016-07" db="EMBL/GenBank/DDBJ databases">
        <authorList>
            <person name="Bretaudeau A."/>
        </authorList>
    </citation>
    <scope>NUCLEOTIDE SEQUENCE</scope>
    <source>
        <strain evidence="2">Rice</strain>
        <tissue evidence="2">Whole body</tissue>
    </source>
</reference>
<dbReference type="AlphaFoldDB" id="A0A2H1WPH2"/>
<keyword evidence="1" id="KW-0732">Signal</keyword>
<organism evidence="2">
    <name type="scientific">Spodoptera frugiperda</name>
    <name type="common">Fall armyworm</name>
    <dbReference type="NCBI Taxonomy" id="7108"/>
    <lineage>
        <taxon>Eukaryota</taxon>
        <taxon>Metazoa</taxon>
        <taxon>Ecdysozoa</taxon>
        <taxon>Arthropoda</taxon>
        <taxon>Hexapoda</taxon>
        <taxon>Insecta</taxon>
        <taxon>Pterygota</taxon>
        <taxon>Neoptera</taxon>
        <taxon>Endopterygota</taxon>
        <taxon>Lepidoptera</taxon>
        <taxon>Glossata</taxon>
        <taxon>Ditrysia</taxon>
        <taxon>Noctuoidea</taxon>
        <taxon>Noctuidae</taxon>
        <taxon>Amphipyrinae</taxon>
        <taxon>Spodoptera</taxon>
    </lineage>
</organism>
<proteinExistence type="predicted"/>
<protein>
    <submittedName>
        <fullName evidence="2">SFRICE_038533</fullName>
    </submittedName>
</protein>